<comment type="caution">
    <text evidence="1">The sequence shown here is derived from an EMBL/GenBank/DDBJ whole genome shotgun (WGS) entry which is preliminary data.</text>
</comment>
<organism evidence="1 2">
    <name type="scientific">Funneliformis caledonium</name>
    <dbReference type="NCBI Taxonomy" id="1117310"/>
    <lineage>
        <taxon>Eukaryota</taxon>
        <taxon>Fungi</taxon>
        <taxon>Fungi incertae sedis</taxon>
        <taxon>Mucoromycota</taxon>
        <taxon>Glomeromycotina</taxon>
        <taxon>Glomeromycetes</taxon>
        <taxon>Glomerales</taxon>
        <taxon>Glomeraceae</taxon>
        <taxon>Funneliformis</taxon>
    </lineage>
</organism>
<keyword evidence="2" id="KW-1185">Reference proteome</keyword>
<dbReference type="AlphaFoldDB" id="A0A9N9GK14"/>
<sequence>MKSQASSIIMEDVFIHSINAPSPRFWYGAVLLPNQQVAYLGGYNIDYLPLYKNGSTLILSSESSSLVQAFSFEVLELNIPLF</sequence>
<accession>A0A9N9GK14</accession>
<protein>
    <submittedName>
        <fullName evidence="1">8405_t:CDS:1</fullName>
    </submittedName>
</protein>
<dbReference type="Proteomes" id="UP000789570">
    <property type="component" value="Unassembled WGS sequence"/>
</dbReference>
<gene>
    <name evidence="1" type="ORF">FCALED_LOCUS9213</name>
</gene>
<proteinExistence type="predicted"/>
<name>A0A9N9GK14_9GLOM</name>
<reference evidence="1" key="1">
    <citation type="submission" date="2021-06" db="EMBL/GenBank/DDBJ databases">
        <authorList>
            <person name="Kallberg Y."/>
            <person name="Tangrot J."/>
            <person name="Rosling A."/>
        </authorList>
    </citation>
    <scope>NUCLEOTIDE SEQUENCE</scope>
    <source>
        <strain evidence="1">UK204</strain>
    </source>
</reference>
<evidence type="ECO:0000313" key="2">
    <source>
        <dbReference type="Proteomes" id="UP000789570"/>
    </source>
</evidence>
<evidence type="ECO:0000313" key="1">
    <source>
        <dbReference type="EMBL" id="CAG8614017.1"/>
    </source>
</evidence>
<dbReference type="OrthoDB" id="2396865at2759"/>
<dbReference type="EMBL" id="CAJVPQ010002967">
    <property type="protein sequence ID" value="CAG8614017.1"/>
    <property type="molecule type" value="Genomic_DNA"/>
</dbReference>